<keyword evidence="4" id="KW-1185">Reference proteome</keyword>
<dbReference type="InterPro" id="IPR044528">
    <property type="entry name" value="POD-like_MBL-fold"/>
</dbReference>
<gene>
    <name evidence="3" type="ORF">DFR59_11035</name>
</gene>
<feature type="domain" description="Rhodanese" evidence="2">
    <location>
        <begin position="381"/>
        <end position="469"/>
    </location>
</feature>
<dbReference type="GO" id="GO:0016787">
    <property type="term" value="F:hydrolase activity"/>
    <property type="evidence" value="ECO:0007669"/>
    <property type="project" value="UniProtKB-KW"/>
</dbReference>
<organism evidence="3 4">
    <name type="scientific">Falsibacillus pallidus</name>
    <dbReference type="NCBI Taxonomy" id="493781"/>
    <lineage>
        <taxon>Bacteria</taxon>
        <taxon>Bacillati</taxon>
        <taxon>Bacillota</taxon>
        <taxon>Bacilli</taxon>
        <taxon>Bacillales</taxon>
        <taxon>Bacillaceae</taxon>
        <taxon>Falsibacillus</taxon>
    </lineage>
</organism>
<dbReference type="InterPro" id="IPR036866">
    <property type="entry name" value="RibonucZ/Hydroxyglut_hydro"/>
</dbReference>
<evidence type="ECO:0000313" key="4">
    <source>
        <dbReference type="Proteomes" id="UP000255326"/>
    </source>
</evidence>
<dbReference type="OrthoDB" id="9784009at2"/>
<dbReference type="PROSITE" id="PS50206">
    <property type="entry name" value="RHODANESE_3"/>
    <property type="match status" value="2"/>
</dbReference>
<protein>
    <submittedName>
        <fullName evidence="3">Hydroxyacylglutathione hydrolase</fullName>
    </submittedName>
</protein>
<dbReference type="InterPro" id="IPR051682">
    <property type="entry name" value="Mito_Persulfide_Diox"/>
</dbReference>
<dbReference type="Pfam" id="PF00581">
    <property type="entry name" value="Rhodanese"/>
    <property type="match status" value="2"/>
</dbReference>
<comment type="caution">
    <text evidence="3">The sequence shown here is derived from an EMBL/GenBank/DDBJ whole genome shotgun (WGS) entry which is preliminary data.</text>
</comment>
<dbReference type="InterPro" id="IPR001763">
    <property type="entry name" value="Rhodanese-like_dom"/>
</dbReference>
<evidence type="ECO:0000259" key="2">
    <source>
        <dbReference type="PROSITE" id="PS50206"/>
    </source>
</evidence>
<dbReference type="SUPFAM" id="SSF52821">
    <property type="entry name" value="Rhodanese/Cell cycle control phosphatase"/>
    <property type="match status" value="2"/>
</dbReference>
<sequence length="470" mass="51701">MYLRTFFDEQLAQYSYMIGCQRTGEAIIIDPARDITPYLETAKKEGFHLAAAAETHIHADFVSGARELAENHGAKLYLSDEGNADWKYQYVEGISHQGLKGGSSFSIGNVQFEVLHTPGHTPESISFLLTDKGGGSEVPMGIFTGDFVFVGDVGRPDLLEKAAGQQGSSEQGAKEMFESLKKFKELPDYVLVWPGHGAGSACGKSLGAVPQSSVGYEKKNNWALKIKDQEEFIEKLLSGQPEPPPYFAMMKKINKAGPDLLSQSKTPVITEKERMQQLLQNNHTTFIDARAAEEYANGHIKGFINLPYNKIFTNWAGWVLDYEKDLVVLTDQKSSVKHALQSIGFDRIAAFVEPDVISNGEDAPLEGYASIPAGELIEPAKNGEYFIIDVRNDQEWEDGHIPGAHHFPLGHLDEHLDEVPKDQKLLVHCQSGARSAIASGLLMANGFNNLINVKGGIAEWKEQNGPIQKG</sequence>
<proteinExistence type="predicted"/>
<accession>A0A370GF49</accession>
<dbReference type="Gene3D" id="3.60.15.10">
    <property type="entry name" value="Ribonuclease Z/Hydroxyacylglutathione hydrolase-like"/>
    <property type="match status" value="1"/>
</dbReference>
<dbReference type="CDD" id="cd00158">
    <property type="entry name" value="RHOD"/>
    <property type="match status" value="1"/>
</dbReference>
<dbReference type="AlphaFoldDB" id="A0A370GF49"/>
<dbReference type="EMBL" id="QQAY01000010">
    <property type="protein sequence ID" value="RDI41034.1"/>
    <property type="molecule type" value="Genomic_DNA"/>
</dbReference>
<dbReference type="GO" id="GO:0046872">
    <property type="term" value="F:metal ion binding"/>
    <property type="evidence" value="ECO:0007669"/>
    <property type="project" value="UniProtKB-KW"/>
</dbReference>
<dbReference type="Proteomes" id="UP000255326">
    <property type="component" value="Unassembled WGS sequence"/>
</dbReference>
<dbReference type="FunFam" id="3.60.15.10:FF:000030">
    <property type="entry name" value="Metallo-beta-lactamase family protein"/>
    <property type="match status" value="1"/>
</dbReference>
<name>A0A370GF49_9BACI</name>
<dbReference type="PANTHER" id="PTHR43084">
    <property type="entry name" value="PERSULFIDE DIOXYGENASE ETHE1"/>
    <property type="match status" value="1"/>
</dbReference>
<evidence type="ECO:0000313" key="3">
    <source>
        <dbReference type="EMBL" id="RDI41034.1"/>
    </source>
</evidence>
<dbReference type="GO" id="GO:0006749">
    <property type="term" value="P:glutathione metabolic process"/>
    <property type="evidence" value="ECO:0007669"/>
    <property type="project" value="InterPro"/>
</dbReference>
<dbReference type="InterPro" id="IPR001279">
    <property type="entry name" value="Metallo-B-lactamas"/>
</dbReference>
<dbReference type="GO" id="GO:0070813">
    <property type="term" value="P:hydrogen sulfide metabolic process"/>
    <property type="evidence" value="ECO:0007669"/>
    <property type="project" value="TreeGrafter"/>
</dbReference>
<dbReference type="PANTHER" id="PTHR43084:SF1">
    <property type="entry name" value="PERSULFIDE DIOXYGENASE ETHE1, MITOCHONDRIAL"/>
    <property type="match status" value="1"/>
</dbReference>
<evidence type="ECO:0000256" key="1">
    <source>
        <dbReference type="ARBA" id="ARBA00022723"/>
    </source>
</evidence>
<dbReference type="Gene3D" id="3.40.250.10">
    <property type="entry name" value="Rhodanese-like domain"/>
    <property type="match status" value="2"/>
</dbReference>
<feature type="domain" description="Rhodanese" evidence="2">
    <location>
        <begin position="280"/>
        <end position="328"/>
    </location>
</feature>
<dbReference type="RefSeq" id="WP_114746315.1">
    <property type="nucleotide sequence ID" value="NZ_QQAY01000010.1"/>
</dbReference>
<reference evidence="3 4" key="1">
    <citation type="submission" date="2018-07" db="EMBL/GenBank/DDBJ databases">
        <title>Genomic Encyclopedia of Type Strains, Phase IV (KMG-IV): sequencing the most valuable type-strain genomes for metagenomic binning, comparative biology and taxonomic classification.</title>
        <authorList>
            <person name="Goeker M."/>
        </authorList>
    </citation>
    <scope>NUCLEOTIDE SEQUENCE [LARGE SCALE GENOMIC DNA]</scope>
    <source>
        <strain evidence="3 4">DSM 25281</strain>
    </source>
</reference>
<dbReference type="InterPro" id="IPR036873">
    <property type="entry name" value="Rhodanese-like_dom_sf"/>
</dbReference>
<keyword evidence="1" id="KW-0479">Metal-binding</keyword>
<dbReference type="SMART" id="SM00849">
    <property type="entry name" value="Lactamase_B"/>
    <property type="match status" value="1"/>
</dbReference>
<dbReference type="CDD" id="cd07724">
    <property type="entry name" value="POD-like_MBL-fold"/>
    <property type="match status" value="1"/>
</dbReference>
<keyword evidence="3" id="KW-0378">Hydrolase</keyword>
<dbReference type="FunFam" id="3.40.250.10:FF:000049">
    <property type="entry name" value="Phage shock protein E"/>
    <property type="match status" value="1"/>
</dbReference>
<dbReference type="GO" id="GO:0050313">
    <property type="term" value="F:sulfur dioxygenase activity"/>
    <property type="evidence" value="ECO:0007669"/>
    <property type="project" value="InterPro"/>
</dbReference>
<dbReference type="SMART" id="SM00450">
    <property type="entry name" value="RHOD"/>
    <property type="match status" value="2"/>
</dbReference>
<dbReference type="SUPFAM" id="SSF56281">
    <property type="entry name" value="Metallo-hydrolase/oxidoreductase"/>
    <property type="match status" value="1"/>
</dbReference>
<dbReference type="Pfam" id="PF00753">
    <property type="entry name" value="Lactamase_B"/>
    <property type="match status" value="1"/>
</dbReference>